<comment type="caution">
    <text evidence="11">Lacks conserved residue(s) required for the propagation of feature annotation.</text>
</comment>
<evidence type="ECO:0000256" key="9">
    <source>
        <dbReference type="ARBA" id="ARBA00034057"/>
    </source>
</evidence>
<keyword evidence="3 11" id="KW-0813">Transport</keyword>
<feature type="transmembrane region" description="Helical" evidence="11">
    <location>
        <begin position="96"/>
        <end position="120"/>
    </location>
</feature>
<evidence type="ECO:0000256" key="7">
    <source>
        <dbReference type="ARBA" id="ARBA00023136"/>
    </source>
</evidence>
<keyword evidence="11" id="KW-0997">Cell inner membrane</keyword>
<comment type="subcellular location">
    <subcellularLocation>
        <location evidence="11">Cell inner membrane</location>
        <topology evidence="11">Multi-pass membrane protein</topology>
    </subcellularLocation>
    <subcellularLocation>
        <location evidence="1">Cell membrane</location>
        <topology evidence="1">Multi-pass membrane protein</topology>
    </subcellularLocation>
</comment>
<evidence type="ECO:0000256" key="2">
    <source>
        <dbReference type="ARBA" id="ARBA00010100"/>
    </source>
</evidence>
<comment type="catalytic activity">
    <reaction evidence="8">
        <text>(S)-lactate(in) + H(+)(in) = (S)-lactate(out) + H(+)(out)</text>
        <dbReference type="Rhea" id="RHEA:29415"/>
        <dbReference type="ChEBI" id="CHEBI:15378"/>
        <dbReference type="ChEBI" id="CHEBI:16651"/>
    </reaction>
    <physiologicalReaction direction="right-to-left" evidence="8">
        <dbReference type="Rhea" id="RHEA:29417"/>
    </physiologicalReaction>
</comment>
<evidence type="ECO:0000256" key="1">
    <source>
        <dbReference type="ARBA" id="ARBA00004651"/>
    </source>
</evidence>
<keyword evidence="5 11" id="KW-0812">Transmembrane</keyword>
<keyword evidence="4" id="KW-1003">Cell membrane</keyword>
<evidence type="ECO:0000256" key="5">
    <source>
        <dbReference type="ARBA" id="ARBA00022692"/>
    </source>
</evidence>
<feature type="transmembrane region" description="Helical" evidence="11">
    <location>
        <begin position="57"/>
        <end position="90"/>
    </location>
</feature>
<dbReference type="GO" id="GO:0005886">
    <property type="term" value="C:plasma membrane"/>
    <property type="evidence" value="ECO:0007669"/>
    <property type="project" value="UniProtKB-SubCell"/>
</dbReference>
<dbReference type="PANTHER" id="PTHR30003">
    <property type="entry name" value="L-LACTATE PERMEASE"/>
    <property type="match status" value="1"/>
</dbReference>
<dbReference type="Pfam" id="PF02652">
    <property type="entry name" value="Lactate_perm"/>
    <property type="match status" value="1"/>
</dbReference>
<name>A0A376RD80_ECOLX</name>
<gene>
    <name evidence="12" type="primary">glcA_1</name>
    <name evidence="12" type="ORF">NCTC10865_01065</name>
</gene>
<evidence type="ECO:0000256" key="8">
    <source>
        <dbReference type="ARBA" id="ARBA00034011"/>
    </source>
</evidence>
<comment type="catalytic activity">
    <reaction evidence="10">
        <text>glycolate(in) + H(+)(in) = glycolate(out) + H(+)(out)</text>
        <dbReference type="Rhea" id="RHEA:29411"/>
        <dbReference type="ChEBI" id="CHEBI:15378"/>
        <dbReference type="ChEBI" id="CHEBI:29805"/>
    </reaction>
    <physiologicalReaction direction="right-to-left" evidence="10">
        <dbReference type="Rhea" id="RHEA:29413"/>
    </physiologicalReaction>
</comment>
<keyword evidence="7 11" id="KW-0472">Membrane</keyword>
<organism evidence="12 13">
    <name type="scientific">Escherichia coli</name>
    <dbReference type="NCBI Taxonomy" id="562"/>
    <lineage>
        <taxon>Bacteria</taxon>
        <taxon>Pseudomonadati</taxon>
        <taxon>Pseudomonadota</taxon>
        <taxon>Gammaproteobacteria</taxon>
        <taxon>Enterobacterales</taxon>
        <taxon>Enterobacteriaceae</taxon>
        <taxon>Escherichia</taxon>
    </lineage>
</organism>
<evidence type="ECO:0000256" key="3">
    <source>
        <dbReference type="ARBA" id="ARBA00022448"/>
    </source>
</evidence>
<evidence type="ECO:0000256" key="10">
    <source>
        <dbReference type="ARBA" id="ARBA00034062"/>
    </source>
</evidence>
<evidence type="ECO:0000313" key="12">
    <source>
        <dbReference type="EMBL" id="STI15833.1"/>
    </source>
</evidence>
<sequence length="183" mass="18871">MPIDMAFAAAGYGFIYGLWPIAWIIVAAVFLYKLTVASGQFDIIRSSVISITDDQRLQVLLIGFSFGALLEGAAGFGAPVAITGALLVGLGFKPLYAAGLCLIANTAPVAFGALGVPILVAGQVTGIDPFHIGAMAGRQLPFPVGSCAVLAGSNDGRLERGERDVASGAGCWGKLRCHSVLYL</sequence>
<dbReference type="InterPro" id="IPR003804">
    <property type="entry name" value="Lactate_perm"/>
</dbReference>
<comment type="catalytic activity">
    <reaction evidence="9">
        <text>(R)-lactate(in) + H(+)(in) = (R)-lactate(out) + H(+)(out)</text>
        <dbReference type="Rhea" id="RHEA:71791"/>
        <dbReference type="ChEBI" id="CHEBI:15378"/>
        <dbReference type="ChEBI" id="CHEBI:16004"/>
    </reaction>
    <physiologicalReaction direction="right-to-left" evidence="9">
        <dbReference type="Rhea" id="RHEA:71793"/>
    </physiologicalReaction>
</comment>
<dbReference type="EMBL" id="UGCD01000002">
    <property type="protein sequence ID" value="STI15833.1"/>
    <property type="molecule type" value="Genomic_DNA"/>
</dbReference>
<evidence type="ECO:0000256" key="6">
    <source>
        <dbReference type="ARBA" id="ARBA00022989"/>
    </source>
</evidence>
<dbReference type="GO" id="GO:0015129">
    <property type="term" value="F:lactate transmembrane transporter activity"/>
    <property type="evidence" value="ECO:0007669"/>
    <property type="project" value="UniProtKB-UniRule"/>
</dbReference>
<keyword evidence="6 11" id="KW-1133">Transmembrane helix</keyword>
<feature type="transmembrane region" description="Helical" evidence="11">
    <location>
        <begin position="12"/>
        <end position="36"/>
    </location>
</feature>
<protein>
    <recommendedName>
        <fullName evidence="11">L-lactate permease</fullName>
    </recommendedName>
</protein>
<comment type="function">
    <text evidence="11">Uptake of L-lactate across the membrane. Can also transport D-lactate and glycolate.</text>
</comment>
<dbReference type="Proteomes" id="UP000254159">
    <property type="component" value="Unassembled WGS sequence"/>
</dbReference>
<evidence type="ECO:0000256" key="4">
    <source>
        <dbReference type="ARBA" id="ARBA00022475"/>
    </source>
</evidence>
<accession>A0A376RD80</accession>
<comment type="similarity">
    <text evidence="2 11">Belongs to the lactate permease family.</text>
</comment>
<dbReference type="GO" id="GO:0015295">
    <property type="term" value="F:solute:proton symporter activity"/>
    <property type="evidence" value="ECO:0007669"/>
    <property type="project" value="TreeGrafter"/>
</dbReference>
<proteinExistence type="inferred from homology"/>
<evidence type="ECO:0000313" key="13">
    <source>
        <dbReference type="Proteomes" id="UP000254159"/>
    </source>
</evidence>
<reference evidence="12 13" key="1">
    <citation type="submission" date="2018-06" db="EMBL/GenBank/DDBJ databases">
        <authorList>
            <consortium name="Pathogen Informatics"/>
            <person name="Doyle S."/>
        </authorList>
    </citation>
    <scope>NUCLEOTIDE SEQUENCE [LARGE SCALE GENOMIC DNA]</scope>
    <source>
        <strain evidence="12 13">NCTC10865</strain>
    </source>
</reference>
<evidence type="ECO:0000256" key="11">
    <source>
        <dbReference type="RuleBase" id="RU365092"/>
    </source>
</evidence>
<dbReference type="PANTHER" id="PTHR30003:SF0">
    <property type="entry name" value="GLYCOLATE PERMEASE GLCA-RELATED"/>
    <property type="match status" value="1"/>
</dbReference>
<dbReference type="AlphaFoldDB" id="A0A376RD80"/>